<name>A0A6I6D382_9GAMM</name>
<dbReference type="Pfam" id="PF22817">
    <property type="entry name" value="ApeP-like"/>
    <property type="match status" value="1"/>
</dbReference>
<protein>
    <recommendedName>
        <fullName evidence="3">3-hydroxylacyl-ACP dehydratase</fullName>
    </recommendedName>
</protein>
<dbReference type="Gene3D" id="3.10.129.10">
    <property type="entry name" value="Hotdog Thioesterase"/>
    <property type="match status" value="1"/>
</dbReference>
<keyword evidence="2" id="KW-1185">Reference proteome</keyword>
<dbReference type="InterPro" id="IPR016776">
    <property type="entry name" value="ApeP-like_dehydratase"/>
</dbReference>
<evidence type="ECO:0000313" key="2">
    <source>
        <dbReference type="Proteomes" id="UP000427716"/>
    </source>
</evidence>
<dbReference type="RefSeq" id="WP_156573789.1">
    <property type="nucleotide sequence ID" value="NZ_CP046415.1"/>
</dbReference>
<evidence type="ECO:0000313" key="1">
    <source>
        <dbReference type="EMBL" id="QGT78393.1"/>
    </source>
</evidence>
<accession>A0A6I6D382</accession>
<dbReference type="Proteomes" id="UP000427716">
    <property type="component" value="Chromosome"/>
</dbReference>
<dbReference type="EMBL" id="CP046415">
    <property type="protein sequence ID" value="QGT78393.1"/>
    <property type="molecule type" value="Genomic_DNA"/>
</dbReference>
<gene>
    <name evidence="1" type="ORF">GM160_05490</name>
</gene>
<dbReference type="AlphaFoldDB" id="A0A6I6D382"/>
<dbReference type="KEGG" id="ghl:GM160_05490"/>
<proteinExistence type="predicted"/>
<sequence length="166" mass="17885">MPTSSDFTHLDAHAIGERLPHQGAVCQLERVLSCGENTISCETRAHQRPDNPLRLNERLGVFAGVEMAGQAMALHLALTATGQPDEASAGVVGDGDLDSHQAREGMITRASDLNPRVGRFDDLPDPLRIDVTCEAQVGEMARYRFSITHRETVLLDGGLSVLLSGD</sequence>
<reference evidence="1 2" key="1">
    <citation type="submission" date="2019-11" db="EMBL/GenBank/DDBJ databases">
        <authorList>
            <person name="Zhang J."/>
            <person name="Sun C."/>
        </authorList>
    </citation>
    <scope>NUCLEOTIDE SEQUENCE [LARGE SCALE GENOMIC DNA]</scope>
    <source>
        <strain evidence="2">sp2</strain>
    </source>
</reference>
<organism evidence="1 2">
    <name type="scientific">Guyparkeria halophila</name>
    <dbReference type="NCBI Taxonomy" id="47960"/>
    <lineage>
        <taxon>Bacteria</taxon>
        <taxon>Pseudomonadati</taxon>
        <taxon>Pseudomonadota</taxon>
        <taxon>Gammaproteobacteria</taxon>
        <taxon>Chromatiales</taxon>
        <taxon>Thioalkalibacteraceae</taxon>
        <taxon>Guyparkeria</taxon>
    </lineage>
</organism>
<evidence type="ECO:0008006" key="3">
    <source>
        <dbReference type="Google" id="ProtNLM"/>
    </source>
</evidence>